<dbReference type="InterPro" id="IPR036412">
    <property type="entry name" value="HAD-like_sf"/>
</dbReference>
<dbReference type="InterPro" id="IPR050849">
    <property type="entry name" value="HAD-like_hydrolase_phosphatase"/>
</dbReference>
<dbReference type="OrthoDB" id="10255128at2759"/>
<feature type="non-terminal residue" evidence="1">
    <location>
        <position position="247"/>
    </location>
</feature>
<dbReference type="GeneID" id="30963600"/>
<sequence>LDMKPKFKITPKVIIIDWDETITKYDTIGLLGSIPYKNKILSCNLPPWSHFNNYYFQQFKSFNDSFNAKHKVTSTKDEIYYQKQLKSIDLLSINKIVKSKVFENVTDKQFKNLLDDIKIREGFWEFINSLIQNDNENLPNYKIARKIIILSVNWSKLPIQHAFIQNLGSENYHKYIKIITNEFEFQTVNTNELTGKINDSNELINVLIKIKNSLMLKTKEKDMMIYIGDSRTDLLSMLNCDIGFIMS</sequence>
<name>A0A1D2VG67_9ASCO</name>
<dbReference type="Gene3D" id="3.40.50.1000">
    <property type="entry name" value="HAD superfamily/HAD-like"/>
    <property type="match status" value="1"/>
</dbReference>
<dbReference type="Proteomes" id="UP000095038">
    <property type="component" value="Unassembled WGS sequence"/>
</dbReference>
<dbReference type="EMBL" id="KV454481">
    <property type="protein sequence ID" value="ODV60636.1"/>
    <property type="molecule type" value="Genomic_DNA"/>
</dbReference>
<dbReference type="FunCoup" id="A0A1D2VG67">
    <property type="interactions" value="19"/>
</dbReference>
<dbReference type="PANTHER" id="PTHR28181:SF1">
    <property type="entry name" value="COLD TOLERANCE PROTEIN 1"/>
    <property type="match status" value="1"/>
</dbReference>
<evidence type="ECO:0008006" key="3">
    <source>
        <dbReference type="Google" id="ProtNLM"/>
    </source>
</evidence>
<gene>
    <name evidence="1" type="ORF">ASCRUDRAFT_26631</name>
</gene>
<dbReference type="AlphaFoldDB" id="A0A1D2VG67"/>
<dbReference type="InParanoid" id="A0A1D2VG67"/>
<dbReference type="STRING" id="1344418.A0A1D2VG67"/>
<feature type="non-terminal residue" evidence="1">
    <location>
        <position position="1"/>
    </location>
</feature>
<evidence type="ECO:0000313" key="1">
    <source>
        <dbReference type="EMBL" id="ODV60636.1"/>
    </source>
</evidence>
<proteinExistence type="predicted"/>
<dbReference type="InterPro" id="IPR023214">
    <property type="entry name" value="HAD_sf"/>
</dbReference>
<reference evidence="2" key="1">
    <citation type="submission" date="2016-05" db="EMBL/GenBank/DDBJ databases">
        <title>Comparative genomics of biotechnologically important yeasts.</title>
        <authorList>
            <consortium name="DOE Joint Genome Institute"/>
            <person name="Riley R."/>
            <person name="Haridas S."/>
            <person name="Wolfe K.H."/>
            <person name="Lopes M.R."/>
            <person name="Hittinger C.T."/>
            <person name="Goker M."/>
            <person name="Salamov A."/>
            <person name="Wisecaver J."/>
            <person name="Long T.M."/>
            <person name="Aerts A.L."/>
            <person name="Barry K."/>
            <person name="Choi C."/>
            <person name="Clum A."/>
            <person name="Coughlan A.Y."/>
            <person name="Deshpande S."/>
            <person name="Douglass A.P."/>
            <person name="Hanson S.J."/>
            <person name="Klenk H.-P."/>
            <person name="Labutti K."/>
            <person name="Lapidus A."/>
            <person name="Lindquist E."/>
            <person name="Lipzen A."/>
            <person name="Meier-Kolthoff J.P."/>
            <person name="Ohm R.A."/>
            <person name="Otillar R.P."/>
            <person name="Pangilinan J."/>
            <person name="Peng Y."/>
            <person name="Rokas A."/>
            <person name="Rosa C.A."/>
            <person name="Scheuner C."/>
            <person name="Sibirny A.A."/>
            <person name="Slot J.C."/>
            <person name="Stielow J.B."/>
            <person name="Sun H."/>
            <person name="Kurtzman C.P."/>
            <person name="Blackwell M."/>
            <person name="Grigoriev I.V."/>
            <person name="Jeffries T.W."/>
        </authorList>
    </citation>
    <scope>NUCLEOTIDE SEQUENCE [LARGE SCALE GENOMIC DNA]</scope>
    <source>
        <strain evidence="2">DSM 1968</strain>
    </source>
</reference>
<keyword evidence="2" id="KW-1185">Reference proteome</keyword>
<accession>A0A1D2VG67</accession>
<dbReference type="SUPFAM" id="SSF56784">
    <property type="entry name" value="HAD-like"/>
    <property type="match status" value="1"/>
</dbReference>
<protein>
    <recommendedName>
        <fullName evidence="3">HAD-like protein</fullName>
    </recommendedName>
</protein>
<dbReference type="PANTHER" id="PTHR28181">
    <property type="entry name" value="UPF0655 PROTEIN YCR015C"/>
    <property type="match status" value="1"/>
</dbReference>
<dbReference type="RefSeq" id="XP_020046943.1">
    <property type="nucleotide sequence ID" value="XM_020189964.1"/>
</dbReference>
<organism evidence="1 2">
    <name type="scientific">Ascoidea rubescens DSM 1968</name>
    <dbReference type="NCBI Taxonomy" id="1344418"/>
    <lineage>
        <taxon>Eukaryota</taxon>
        <taxon>Fungi</taxon>
        <taxon>Dikarya</taxon>
        <taxon>Ascomycota</taxon>
        <taxon>Saccharomycotina</taxon>
        <taxon>Saccharomycetes</taxon>
        <taxon>Ascoideaceae</taxon>
        <taxon>Ascoidea</taxon>
    </lineage>
</organism>
<evidence type="ECO:0000313" key="2">
    <source>
        <dbReference type="Proteomes" id="UP000095038"/>
    </source>
</evidence>